<evidence type="ECO:0000313" key="8">
    <source>
        <dbReference type="RefSeq" id="XP_022982590.1"/>
    </source>
</evidence>
<feature type="domain" description="Bulb-type lectin" evidence="6">
    <location>
        <begin position="40"/>
        <end position="157"/>
    </location>
</feature>
<dbReference type="SUPFAM" id="SSF51110">
    <property type="entry name" value="alpha-D-mannose-specific plant lectins"/>
    <property type="match status" value="1"/>
</dbReference>
<evidence type="ECO:0000256" key="3">
    <source>
        <dbReference type="ARBA" id="ARBA00023180"/>
    </source>
</evidence>
<dbReference type="InterPro" id="IPR036426">
    <property type="entry name" value="Bulb-type_lectin_dom_sf"/>
</dbReference>
<dbReference type="PANTHER" id="PTHR47976:SF120">
    <property type="entry name" value="G-TYPE LECTIN S-RECEPTOR-LIKE SERINE_THREONINE-PROTEIN KINASE SD2-5"/>
    <property type="match status" value="1"/>
</dbReference>
<feature type="signal peptide" evidence="5">
    <location>
        <begin position="1"/>
        <end position="21"/>
    </location>
</feature>
<organism evidence="7 8">
    <name type="scientific">Cucurbita maxima</name>
    <name type="common">Pumpkin</name>
    <name type="synonym">Winter squash</name>
    <dbReference type="NCBI Taxonomy" id="3661"/>
    <lineage>
        <taxon>Eukaryota</taxon>
        <taxon>Viridiplantae</taxon>
        <taxon>Streptophyta</taxon>
        <taxon>Embryophyta</taxon>
        <taxon>Tracheophyta</taxon>
        <taxon>Spermatophyta</taxon>
        <taxon>Magnoliopsida</taxon>
        <taxon>eudicotyledons</taxon>
        <taxon>Gunneridae</taxon>
        <taxon>Pentapetalae</taxon>
        <taxon>rosids</taxon>
        <taxon>fabids</taxon>
        <taxon>Cucurbitales</taxon>
        <taxon>Cucurbitaceae</taxon>
        <taxon>Cucurbiteae</taxon>
        <taxon>Cucurbita</taxon>
    </lineage>
</organism>
<keyword evidence="4" id="KW-0472">Membrane</keyword>
<dbReference type="SMART" id="SM00108">
    <property type="entry name" value="B_lectin"/>
    <property type="match status" value="1"/>
</dbReference>
<gene>
    <name evidence="8" type="primary">LOC111481421</name>
</gene>
<evidence type="ECO:0000259" key="6">
    <source>
        <dbReference type="PROSITE" id="PS50927"/>
    </source>
</evidence>
<dbReference type="KEGG" id="cmax:111481421"/>
<proteinExistence type="predicted"/>
<dbReference type="OrthoDB" id="740822at2759"/>
<reference evidence="8" key="1">
    <citation type="submission" date="2025-08" db="UniProtKB">
        <authorList>
            <consortium name="RefSeq"/>
        </authorList>
    </citation>
    <scope>IDENTIFICATION</scope>
    <source>
        <tissue evidence="8">Young leaves</tissue>
    </source>
</reference>
<protein>
    <submittedName>
        <fullName evidence="8">EP1-like glycoprotein 3</fullName>
    </submittedName>
</protein>
<keyword evidence="4" id="KW-0812">Transmembrane</keyword>
<dbReference type="PIRSF" id="PIRSF002686">
    <property type="entry name" value="SLG"/>
    <property type="match status" value="1"/>
</dbReference>
<sequence>MNLPAHSCFLILFFHLGRTICRTYIVTGYEVTLAVPPEYDHRFLGRAFLIETEPLMPPNFRLALTVEPTQGNFSCSLQVFLGEVKVWSSGHFSRFFVTDICALELTRDGDLRLKGPTGQVGWRTGTSGQGVEKLRILRTGNLALVDGLEGIKWQSFNFPTDVMVLGQSLNVATRLTSFPPNSTFFYSFEVQARKISLYLNTPKSKYSYWEFNPPNTSNLSFITLNAQGLDFFNAPGNKIATIPSGTTQSLSFLALGNKTGNLGLYYYSSYNGIFEASFRALKTSCEHPLACSPYGVCTFSNTCSCIRLETEKKGASWECGEEMSGEFCGGIEGEMVELEGVSSILRGDRRRVNVSKEECGEWCLEDCECAAALHYWKECYVYREVIGVKQIEKGRGLSYMVKAPKGSWLGPQDSESFNKWVLTVVCVVDGFLIVAASGGIAYLFLKRRSKNLMDRDTHS</sequence>
<evidence type="ECO:0000256" key="5">
    <source>
        <dbReference type="SAM" id="SignalP"/>
    </source>
</evidence>
<dbReference type="Gene3D" id="2.90.10.10">
    <property type="entry name" value="Bulb-type lectin domain"/>
    <property type="match status" value="1"/>
</dbReference>
<dbReference type="PROSITE" id="PS50927">
    <property type="entry name" value="BULB_LECTIN"/>
    <property type="match status" value="1"/>
</dbReference>
<dbReference type="PANTHER" id="PTHR47976">
    <property type="entry name" value="G-TYPE LECTIN S-RECEPTOR-LIKE SERINE/THREONINE-PROTEIN KINASE SD2-5"/>
    <property type="match status" value="1"/>
</dbReference>
<accession>A0A6J1J352</accession>
<feature type="transmembrane region" description="Helical" evidence="4">
    <location>
        <begin position="420"/>
        <end position="445"/>
    </location>
</feature>
<evidence type="ECO:0000256" key="4">
    <source>
        <dbReference type="SAM" id="Phobius"/>
    </source>
</evidence>
<evidence type="ECO:0000313" key="7">
    <source>
        <dbReference type="Proteomes" id="UP000504608"/>
    </source>
</evidence>
<dbReference type="InterPro" id="IPR001480">
    <property type="entry name" value="Bulb-type_lectin_dom"/>
</dbReference>
<name>A0A6J1J352_CUCMA</name>
<dbReference type="GeneID" id="111481421"/>
<keyword evidence="3" id="KW-0325">Glycoprotein</keyword>
<keyword evidence="2" id="KW-1015">Disulfide bond</keyword>
<keyword evidence="1 5" id="KW-0732">Signal</keyword>
<keyword evidence="4" id="KW-1133">Transmembrane helix</keyword>
<evidence type="ECO:0000256" key="2">
    <source>
        <dbReference type="ARBA" id="ARBA00023157"/>
    </source>
</evidence>
<dbReference type="Proteomes" id="UP000504608">
    <property type="component" value="Unplaced"/>
</dbReference>
<dbReference type="InterPro" id="IPR051343">
    <property type="entry name" value="G-type_lectin_kinases/EP1-like"/>
</dbReference>
<dbReference type="InterPro" id="IPR035446">
    <property type="entry name" value="SLSG/EP1"/>
</dbReference>
<evidence type="ECO:0000256" key="1">
    <source>
        <dbReference type="ARBA" id="ARBA00022729"/>
    </source>
</evidence>
<feature type="chain" id="PRO_5026886155" evidence="5">
    <location>
        <begin position="22"/>
        <end position="459"/>
    </location>
</feature>
<keyword evidence="7" id="KW-1185">Reference proteome</keyword>
<dbReference type="RefSeq" id="XP_022982590.1">
    <property type="nucleotide sequence ID" value="XM_023126822.1"/>
</dbReference>
<dbReference type="AlphaFoldDB" id="A0A6J1J352"/>